<dbReference type="Proteomes" id="UP000271974">
    <property type="component" value="Unassembled WGS sequence"/>
</dbReference>
<gene>
    <name evidence="1" type="ORF">EGW08_005561</name>
</gene>
<protein>
    <submittedName>
        <fullName evidence="1">Uncharacterized protein</fullName>
    </submittedName>
</protein>
<dbReference type="Gene3D" id="2.60.40.1180">
    <property type="entry name" value="Golgi alpha-mannosidase II"/>
    <property type="match status" value="1"/>
</dbReference>
<dbReference type="GO" id="GO:0000139">
    <property type="term" value="C:Golgi membrane"/>
    <property type="evidence" value="ECO:0007669"/>
    <property type="project" value="TreeGrafter"/>
</dbReference>
<evidence type="ECO:0000313" key="2">
    <source>
        <dbReference type="Proteomes" id="UP000271974"/>
    </source>
</evidence>
<name>A0A433TYQ6_ELYCH</name>
<organism evidence="1 2">
    <name type="scientific">Elysia chlorotica</name>
    <name type="common">Eastern emerald elysia</name>
    <name type="synonym">Sea slug</name>
    <dbReference type="NCBI Taxonomy" id="188477"/>
    <lineage>
        <taxon>Eukaryota</taxon>
        <taxon>Metazoa</taxon>
        <taxon>Spiralia</taxon>
        <taxon>Lophotrochozoa</taxon>
        <taxon>Mollusca</taxon>
        <taxon>Gastropoda</taxon>
        <taxon>Heterobranchia</taxon>
        <taxon>Euthyneura</taxon>
        <taxon>Panpulmonata</taxon>
        <taxon>Sacoglossa</taxon>
        <taxon>Placobranchoidea</taxon>
        <taxon>Plakobranchidae</taxon>
        <taxon>Elysia</taxon>
    </lineage>
</organism>
<comment type="caution">
    <text evidence="1">The sequence shown here is derived from an EMBL/GenBank/DDBJ whole genome shotgun (WGS) entry which is preliminary data.</text>
</comment>
<reference evidence="1 2" key="1">
    <citation type="submission" date="2019-01" db="EMBL/GenBank/DDBJ databases">
        <title>A draft genome assembly of the solar-powered sea slug Elysia chlorotica.</title>
        <authorList>
            <person name="Cai H."/>
            <person name="Li Q."/>
            <person name="Fang X."/>
            <person name="Li J."/>
            <person name="Curtis N.E."/>
            <person name="Altenburger A."/>
            <person name="Shibata T."/>
            <person name="Feng M."/>
            <person name="Maeda T."/>
            <person name="Schwartz J.A."/>
            <person name="Shigenobu S."/>
            <person name="Lundholm N."/>
            <person name="Nishiyama T."/>
            <person name="Yang H."/>
            <person name="Hasebe M."/>
            <person name="Li S."/>
            <person name="Pierce S.K."/>
            <person name="Wang J."/>
        </authorList>
    </citation>
    <scope>NUCLEOTIDE SEQUENCE [LARGE SCALE GENOMIC DNA]</scope>
    <source>
        <strain evidence="1">EC2010</strain>
        <tissue evidence="1">Whole organism of an adult</tissue>
    </source>
</reference>
<dbReference type="InterPro" id="IPR050843">
    <property type="entry name" value="Glycosyl_Hydrlase_38"/>
</dbReference>
<dbReference type="EMBL" id="RQTK01000131">
    <property type="protein sequence ID" value="RUS86687.1"/>
    <property type="molecule type" value="Genomic_DNA"/>
</dbReference>
<proteinExistence type="predicted"/>
<dbReference type="SUPFAM" id="SSF74650">
    <property type="entry name" value="Galactose mutarotase-like"/>
    <property type="match status" value="1"/>
</dbReference>
<dbReference type="GO" id="GO:0030246">
    <property type="term" value="F:carbohydrate binding"/>
    <property type="evidence" value="ECO:0007669"/>
    <property type="project" value="InterPro"/>
</dbReference>
<sequence length="277" mass="30662">MYQPLVTERPSLIRLVQGPLGSEVTIFTPYIEHTVRLHNSPVRKVEAGQDMYNHIARVTLLNHNSPLAEQRPNPSNAVFKIETKSDDADFSLETDFLRATFSGVTGRLKAVTTLTDGVTHKSELEFIQYGTRAHKDKSGAYLFLPNGEAKMQKRKYYSKLTLQGNVYPMPTMAYLQDEGKRLSVLSSQSSGVANLVVGTTRSEWVGRENVEGGEEGETKMGRKNGEEVNPAEIFSDLELRSSTVTSLTMTSDLAELKPGTAVQVPPMEILAVRVELS</sequence>
<dbReference type="PANTHER" id="PTHR11607">
    <property type="entry name" value="ALPHA-MANNOSIDASE"/>
    <property type="match status" value="1"/>
</dbReference>
<keyword evidence="2" id="KW-1185">Reference proteome</keyword>
<dbReference type="InterPro" id="IPR013780">
    <property type="entry name" value="Glyco_hydro_b"/>
</dbReference>
<dbReference type="OrthoDB" id="10261055at2759"/>
<accession>A0A433TYQ6</accession>
<dbReference type="PANTHER" id="PTHR11607:SF3">
    <property type="entry name" value="LYSOSOMAL ALPHA-MANNOSIDASE"/>
    <property type="match status" value="1"/>
</dbReference>
<dbReference type="GO" id="GO:0006491">
    <property type="term" value="P:N-glycan processing"/>
    <property type="evidence" value="ECO:0007669"/>
    <property type="project" value="TreeGrafter"/>
</dbReference>
<dbReference type="GO" id="GO:0005975">
    <property type="term" value="P:carbohydrate metabolic process"/>
    <property type="evidence" value="ECO:0007669"/>
    <property type="project" value="InterPro"/>
</dbReference>
<dbReference type="GO" id="GO:0004559">
    <property type="term" value="F:alpha-mannosidase activity"/>
    <property type="evidence" value="ECO:0007669"/>
    <property type="project" value="TreeGrafter"/>
</dbReference>
<dbReference type="InterPro" id="IPR011013">
    <property type="entry name" value="Gal_mutarotase_sf_dom"/>
</dbReference>
<dbReference type="Gene3D" id="2.70.98.30">
    <property type="entry name" value="Golgi alpha-mannosidase II, domain 4"/>
    <property type="match status" value="2"/>
</dbReference>
<evidence type="ECO:0000313" key="1">
    <source>
        <dbReference type="EMBL" id="RUS86687.1"/>
    </source>
</evidence>
<dbReference type="STRING" id="188477.A0A433TYQ6"/>
<dbReference type="AlphaFoldDB" id="A0A433TYQ6"/>